<accession>I4B9N9</accession>
<dbReference type="AlphaFoldDB" id="I4B9N9"/>
<reference evidence="1 2" key="1">
    <citation type="submission" date="2012-06" db="EMBL/GenBank/DDBJ databases">
        <title>The complete chromosome of genome of Turneriella parva DSM 21527.</title>
        <authorList>
            <consortium name="US DOE Joint Genome Institute (JGI-PGF)"/>
            <person name="Lucas S."/>
            <person name="Han J."/>
            <person name="Lapidus A."/>
            <person name="Bruce D."/>
            <person name="Goodwin L."/>
            <person name="Pitluck S."/>
            <person name="Peters L."/>
            <person name="Kyrpides N."/>
            <person name="Mavromatis K."/>
            <person name="Ivanova N."/>
            <person name="Mikhailova N."/>
            <person name="Chertkov O."/>
            <person name="Detter J.C."/>
            <person name="Tapia R."/>
            <person name="Han C."/>
            <person name="Land M."/>
            <person name="Hauser L."/>
            <person name="Markowitz V."/>
            <person name="Cheng J.-F."/>
            <person name="Hugenholtz P."/>
            <person name="Woyke T."/>
            <person name="Wu D."/>
            <person name="Gronow S."/>
            <person name="Wellnitz S."/>
            <person name="Brambilla E."/>
            <person name="Klenk H.-P."/>
            <person name="Eisen J.A."/>
        </authorList>
    </citation>
    <scope>NUCLEOTIDE SEQUENCE [LARGE SCALE GENOMIC DNA]</scope>
    <source>
        <strain evidence="2">ATCC BAA-1111 / DSM 21527 / NCTC 11395 / H</strain>
    </source>
</reference>
<gene>
    <name evidence="1" type="ordered locus">Turpa_3358</name>
</gene>
<protein>
    <submittedName>
        <fullName evidence="1">Uncharacterized protein</fullName>
    </submittedName>
</protein>
<dbReference type="HOGENOM" id="CLU_1194476_0_0_12"/>
<evidence type="ECO:0000313" key="2">
    <source>
        <dbReference type="Proteomes" id="UP000006048"/>
    </source>
</evidence>
<dbReference type="KEGG" id="tpx:Turpa_3358"/>
<keyword evidence="2" id="KW-1185">Reference proteome</keyword>
<dbReference type="Proteomes" id="UP000006048">
    <property type="component" value="Chromosome"/>
</dbReference>
<dbReference type="EMBL" id="CP002959">
    <property type="protein sequence ID" value="AFM13996.1"/>
    <property type="molecule type" value="Genomic_DNA"/>
</dbReference>
<name>I4B9N9_TURPD</name>
<organism evidence="1 2">
    <name type="scientific">Turneriella parva (strain ATCC BAA-1111 / DSM 21527 / NCTC 11395 / H)</name>
    <name type="common">Leptospira parva</name>
    <dbReference type="NCBI Taxonomy" id="869212"/>
    <lineage>
        <taxon>Bacteria</taxon>
        <taxon>Pseudomonadati</taxon>
        <taxon>Spirochaetota</taxon>
        <taxon>Spirochaetia</taxon>
        <taxon>Leptospirales</taxon>
        <taxon>Leptospiraceae</taxon>
        <taxon>Turneriella</taxon>
    </lineage>
</organism>
<evidence type="ECO:0000313" key="1">
    <source>
        <dbReference type="EMBL" id="AFM13996.1"/>
    </source>
</evidence>
<sequence length="232" mass="26610">MIAISLAGVAKLDSTEAAMYVDKFNFVIGRKAPSKDAESIIAIPFGTKLFCRPQGSTETIMSMTGQWYYCKEINGYVFGPLLSPSLQSKSKLKMRLKEGFVSDAHGHSGDFFQLLARNKIDFRGMEYLGIAGEQEQIPVKGKGSYTIENHFLIIKRYGEKAGTYRLRWHPKINAFVQEEEFDKVNKILPTMEFEEKRYRINRDLCVIEEVENWDEKIVRVYLGDGYSLYCPQ</sequence>
<proteinExistence type="predicted"/>